<reference evidence="2 3" key="1">
    <citation type="submission" date="2018-08" db="EMBL/GenBank/DDBJ databases">
        <title>A genome reference for cultivated species of the human gut microbiota.</title>
        <authorList>
            <person name="Zou Y."/>
            <person name="Xue W."/>
            <person name="Luo G."/>
        </authorList>
    </citation>
    <scope>NUCLEOTIDE SEQUENCE [LARGE SCALE GENOMIC DNA]</scope>
    <source>
        <strain evidence="2 3">AM25-6</strain>
    </source>
</reference>
<feature type="transmembrane region" description="Helical" evidence="1">
    <location>
        <begin position="237"/>
        <end position="254"/>
    </location>
</feature>
<protein>
    <recommendedName>
        <fullName evidence="4">PTS system mannose/fructose/sorbose family transporter subunit IID</fullName>
    </recommendedName>
</protein>
<dbReference type="InterPro" id="IPR050303">
    <property type="entry name" value="GatZ_KbaZ_carbometab"/>
</dbReference>
<evidence type="ECO:0008006" key="4">
    <source>
        <dbReference type="Google" id="ProtNLM"/>
    </source>
</evidence>
<dbReference type="Proteomes" id="UP000261212">
    <property type="component" value="Unassembled WGS sequence"/>
</dbReference>
<feature type="transmembrane region" description="Helical" evidence="1">
    <location>
        <begin position="123"/>
        <end position="143"/>
    </location>
</feature>
<dbReference type="EMBL" id="QUSM01000005">
    <property type="protein sequence ID" value="RGD73603.1"/>
    <property type="molecule type" value="Genomic_DNA"/>
</dbReference>
<evidence type="ECO:0000313" key="2">
    <source>
        <dbReference type="EMBL" id="RGD73603.1"/>
    </source>
</evidence>
<keyword evidence="1" id="KW-1133">Transmembrane helix</keyword>
<dbReference type="PROSITE" id="PS51108">
    <property type="entry name" value="PTS_EIID"/>
    <property type="match status" value="1"/>
</dbReference>
<feature type="transmembrane region" description="Helical" evidence="1">
    <location>
        <begin position="149"/>
        <end position="169"/>
    </location>
</feature>
<dbReference type="PANTHER" id="PTHR32502:SF23">
    <property type="entry name" value="TRANSPORT PROTEIN, PTS SYSTEM"/>
    <property type="match status" value="1"/>
</dbReference>
<sequence>MSENNNIERKAPDKITKFDLFMEQLIFMDGIAHTQGNTRKGGLSFSSAMGYILHKFYKNKDDLAEALTRHMDFYMTDYAWGGCINGLIISMEEQRANDLYENGESTISPDLIRAVKTGLMGPLAGFGDTIVQTVFWVITIGYAQPLAMAGNFLAVPISWLGIGFSRYLLSWLTCFSGYYSGREAVSKLTSSKLAQKVLTVSAVVAMCIMGALTAGNVNFVTAVTIGKQSLHELVDSLLPGISGLAPVFIIYYLFKKKKIHIAKIMIGIIVICIILGILGLFG</sequence>
<keyword evidence="1" id="KW-0472">Membrane</keyword>
<dbReference type="InterPro" id="IPR004704">
    <property type="entry name" value="PTS_IID_man"/>
</dbReference>
<evidence type="ECO:0000256" key="1">
    <source>
        <dbReference type="SAM" id="Phobius"/>
    </source>
</evidence>
<feature type="transmembrane region" description="Helical" evidence="1">
    <location>
        <begin position="261"/>
        <end position="281"/>
    </location>
</feature>
<proteinExistence type="predicted"/>
<dbReference type="GO" id="GO:0009401">
    <property type="term" value="P:phosphoenolpyruvate-dependent sugar phosphotransferase system"/>
    <property type="evidence" value="ECO:0007669"/>
    <property type="project" value="InterPro"/>
</dbReference>
<dbReference type="GO" id="GO:0005886">
    <property type="term" value="C:plasma membrane"/>
    <property type="evidence" value="ECO:0007669"/>
    <property type="project" value="TreeGrafter"/>
</dbReference>
<name>A0A3E3DWL8_9FIRM</name>
<comment type="caution">
    <text evidence="2">The sequence shown here is derived from an EMBL/GenBank/DDBJ whole genome shotgun (WGS) entry which is preliminary data.</text>
</comment>
<accession>A0A3E3DWL8</accession>
<feature type="transmembrane region" description="Helical" evidence="1">
    <location>
        <begin position="197"/>
        <end position="217"/>
    </location>
</feature>
<gene>
    <name evidence="2" type="ORF">DW687_09640</name>
</gene>
<dbReference type="Pfam" id="PF03613">
    <property type="entry name" value="EIID-AGA"/>
    <property type="match status" value="1"/>
</dbReference>
<dbReference type="PANTHER" id="PTHR32502">
    <property type="entry name" value="N-ACETYLGALACTOSAMINE PERMEASE II COMPONENT-RELATED"/>
    <property type="match status" value="1"/>
</dbReference>
<dbReference type="RefSeq" id="WP_117532581.1">
    <property type="nucleotide sequence ID" value="NZ_CP176644.1"/>
</dbReference>
<evidence type="ECO:0000313" key="3">
    <source>
        <dbReference type="Proteomes" id="UP000261212"/>
    </source>
</evidence>
<keyword evidence="1" id="KW-0812">Transmembrane</keyword>
<organism evidence="2 3">
    <name type="scientific">Anaerofustis stercorihominis</name>
    <dbReference type="NCBI Taxonomy" id="214853"/>
    <lineage>
        <taxon>Bacteria</taxon>
        <taxon>Bacillati</taxon>
        <taxon>Bacillota</taxon>
        <taxon>Clostridia</taxon>
        <taxon>Eubacteriales</taxon>
        <taxon>Eubacteriaceae</taxon>
        <taxon>Anaerofustis</taxon>
    </lineage>
</organism>
<dbReference type="AlphaFoldDB" id="A0A3E3DWL8"/>